<protein>
    <submittedName>
        <fullName evidence="3">Chalcone isomerase family protein</fullName>
    </submittedName>
</protein>
<dbReference type="GeneID" id="93195025"/>
<reference evidence="3" key="1">
    <citation type="submission" date="2021-01" db="EMBL/GenBank/DDBJ databases">
        <title>Outbreak of Burkholderia contaminns endophthalmitis traced to a clinical ventilation system.</title>
        <authorList>
            <person name="Lipuma J."/>
            <person name="Spilker T."/>
            <person name="Kratholm J."/>
        </authorList>
    </citation>
    <scope>NUCLEOTIDE SEQUENCE</scope>
    <source>
        <strain evidence="3">HI4954</strain>
    </source>
</reference>
<dbReference type="OrthoDB" id="8527419at2"/>
<organism evidence="3 6">
    <name type="scientific">Burkholderia contaminans</name>
    <dbReference type="NCBI Taxonomy" id="488447"/>
    <lineage>
        <taxon>Bacteria</taxon>
        <taxon>Pseudomonadati</taxon>
        <taxon>Pseudomonadota</taxon>
        <taxon>Betaproteobacteria</taxon>
        <taxon>Burkholderiales</taxon>
        <taxon>Burkholderiaceae</taxon>
        <taxon>Burkholderia</taxon>
        <taxon>Burkholderia cepacia complex</taxon>
    </lineage>
</organism>
<dbReference type="RefSeq" id="WP_039369997.1">
    <property type="nucleotide sequence ID" value="NZ_AP018359.1"/>
</dbReference>
<reference evidence="5 8" key="3">
    <citation type="submission" date="2021-12" db="EMBL/GenBank/DDBJ databases">
        <title>Genomic and phenotypic characterization of three Burkholderia contaminans isolates recovered from different sources.</title>
        <authorList>
            <person name="Lopez De Volder A."/>
            <person name="Fan Y."/>
            <person name="Nunvar J."/>
            <person name="Herrera T."/>
            <person name="Timp W."/>
            <person name="Degrossi J."/>
        </authorList>
    </citation>
    <scope>NUCLEOTIDE SEQUENCE [LARGE SCALE GENOMIC DNA]</scope>
    <source>
        <strain evidence="5 8">LMG 23361</strain>
    </source>
</reference>
<evidence type="ECO:0000259" key="2">
    <source>
        <dbReference type="Pfam" id="PF16036"/>
    </source>
</evidence>
<dbReference type="EMBL" id="JAGEMX010000005">
    <property type="protein sequence ID" value="MBO1831334.1"/>
    <property type="molecule type" value="Genomic_DNA"/>
</dbReference>
<evidence type="ECO:0000313" key="6">
    <source>
        <dbReference type="Proteomes" id="UP000611459"/>
    </source>
</evidence>
<evidence type="ECO:0000313" key="5">
    <source>
        <dbReference type="EMBL" id="WFN23157.1"/>
    </source>
</evidence>
<evidence type="ECO:0000313" key="3">
    <source>
        <dbReference type="EMBL" id="MBK1933112.1"/>
    </source>
</evidence>
<dbReference type="PROSITE" id="PS51257">
    <property type="entry name" value="PROKAR_LIPOPROTEIN"/>
    <property type="match status" value="1"/>
</dbReference>
<feature type="chain" id="PRO_5044556964" evidence="1">
    <location>
        <begin position="25"/>
        <end position="177"/>
    </location>
</feature>
<feature type="signal peptide" evidence="1">
    <location>
        <begin position="1"/>
        <end position="24"/>
    </location>
</feature>
<keyword evidence="3" id="KW-0413">Isomerase</keyword>
<dbReference type="InterPro" id="IPR016087">
    <property type="entry name" value="Chalcone_isomerase"/>
</dbReference>
<keyword evidence="1" id="KW-0732">Signal</keyword>
<gene>
    <name evidence="4" type="ORF">J4M89_18330</name>
    <name evidence="3" type="ORF">JIN94_24785</name>
    <name evidence="5" type="ORF">LXE91_35065</name>
</gene>
<evidence type="ECO:0000313" key="4">
    <source>
        <dbReference type="EMBL" id="MBO1831334.1"/>
    </source>
</evidence>
<feature type="domain" description="Chalcone isomerase" evidence="2">
    <location>
        <begin position="73"/>
        <end position="173"/>
    </location>
</feature>
<evidence type="ECO:0000313" key="8">
    <source>
        <dbReference type="Proteomes" id="UP001220209"/>
    </source>
</evidence>
<dbReference type="AlphaFoldDB" id="A0A1E3FMA1"/>
<dbReference type="EMBL" id="JAENIB010000012">
    <property type="protein sequence ID" value="MBK1933112.1"/>
    <property type="molecule type" value="Genomic_DNA"/>
</dbReference>
<keyword evidence="7" id="KW-1185">Reference proteome</keyword>
<name>A0A1E3FMA1_9BURK</name>
<proteinExistence type="predicted"/>
<evidence type="ECO:0000313" key="7">
    <source>
        <dbReference type="Proteomes" id="UP000664048"/>
    </source>
</evidence>
<dbReference type="EMBL" id="CP090642">
    <property type="protein sequence ID" value="WFN23157.1"/>
    <property type="molecule type" value="Genomic_DNA"/>
</dbReference>
<dbReference type="Pfam" id="PF16036">
    <property type="entry name" value="Chalcone_3"/>
    <property type="match status" value="1"/>
</dbReference>
<dbReference type="GO" id="GO:0016853">
    <property type="term" value="F:isomerase activity"/>
    <property type="evidence" value="ECO:0007669"/>
    <property type="project" value="UniProtKB-KW"/>
</dbReference>
<dbReference type="Proteomes" id="UP001220209">
    <property type="component" value="Chromosome 3"/>
</dbReference>
<dbReference type="Proteomes" id="UP000664048">
    <property type="component" value="Unassembled WGS sequence"/>
</dbReference>
<evidence type="ECO:0000256" key="1">
    <source>
        <dbReference type="SAM" id="SignalP"/>
    </source>
</evidence>
<dbReference type="Proteomes" id="UP000611459">
    <property type="component" value="Unassembled WGS sequence"/>
</dbReference>
<reference evidence="4 7" key="2">
    <citation type="submission" date="2021-03" db="EMBL/GenBank/DDBJ databases">
        <title>Clinical course, treatment and visual outcome of an outbreak of Burkholderia contaminans endophthalmitis following cataract surgery.</title>
        <authorList>
            <person name="Lind C."/>
            <person name="Olsen K."/>
            <person name="Angelsen N.K."/>
            <person name="Krefting E.A."/>
            <person name="Fossen K."/>
            <person name="Gravningen K."/>
            <person name="Depoorter E."/>
            <person name="Vandamme P."/>
            <person name="Bertelsen G."/>
        </authorList>
    </citation>
    <scope>NUCLEOTIDE SEQUENCE [LARGE SCALE GENOMIC DNA]</scope>
    <source>
        <strain evidence="4 7">51242556</strain>
    </source>
</reference>
<sequence>MRRRLAMLAAVAAAALAAPLFAGASCVDDIASARLIGSGRFCILGICLYDAQLWAPRPPGAFDTPFALSLAYRHDVKGERLVSTGMDEIERLAPAPLPAATLDAWRRDIERAFTDVSRGDVLCGVYVPERGARFYTNGRLTADVTDPAFARAFFSIWLDPRTRAKSLRRQLLGDDAR</sequence>
<accession>A0A1E3FMA1</accession>